<evidence type="ECO:0000256" key="6">
    <source>
        <dbReference type="ARBA" id="ARBA00023136"/>
    </source>
</evidence>
<evidence type="ECO:0000256" key="4">
    <source>
        <dbReference type="ARBA" id="ARBA00022692"/>
    </source>
</evidence>
<dbReference type="STRING" id="1304275.C41B8_11473"/>
<keyword evidence="10" id="KW-1185">Reference proteome</keyword>
<feature type="transmembrane region" description="Helical" evidence="7">
    <location>
        <begin position="369"/>
        <end position="389"/>
    </location>
</feature>
<dbReference type="PROSITE" id="PS50850">
    <property type="entry name" value="MFS"/>
    <property type="match status" value="1"/>
</dbReference>
<comment type="caution">
    <text evidence="9">The sequence shown here is derived from an EMBL/GenBank/DDBJ whole genome shotgun (WGS) entry which is preliminary data.</text>
</comment>
<dbReference type="PANTHER" id="PTHR23517">
    <property type="entry name" value="RESISTANCE PROTEIN MDTM, PUTATIVE-RELATED-RELATED"/>
    <property type="match status" value="1"/>
</dbReference>
<evidence type="ECO:0000256" key="7">
    <source>
        <dbReference type="SAM" id="Phobius"/>
    </source>
</evidence>
<protein>
    <submittedName>
        <fullName evidence="9">Quinolone resistance protein norA</fullName>
    </submittedName>
</protein>
<dbReference type="GO" id="GO:0022857">
    <property type="term" value="F:transmembrane transporter activity"/>
    <property type="evidence" value="ECO:0007669"/>
    <property type="project" value="InterPro"/>
</dbReference>
<evidence type="ECO:0000256" key="3">
    <source>
        <dbReference type="ARBA" id="ARBA00022475"/>
    </source>
</evidence>
<evidence type="ECO:0000256" key="1">
    <source>
        <dbReference type="ARBA" id="ARBA00004651"/>
    </source>
</evidence>
<evidence type="ECO:0000313" key="10">
    <source>
        <dbReference type="Proteomes" id="UP000028302"/>
    </source>
</evidence>
<feature type="transmembrane region" description="Helical" evidence="7">
    <location>
        <begin position="164"/>
        <end position="190"/>
    </location>
</feature>
<keyword evidence="4 7" id="KW-0812">Transmembrane</keyword>
<dbReference type="InterPro" id="IPR050171">
    <property type="entry name" value="MFS_Transporters"/>
</dbReference>
<dbReference type="InterPro" id="IPR036259">
    <property type="entry name" value="MFS_trans_sf"/>
</dbReference>
<keyword evidence="6 7" id="KW-0472">Membrane</keyword>
<dbReference type="SUPFAM" id="SSF103473">
    <property type="entry name" value="MFS general substrate transporter"/>
    <property type="match status" value="1"/>
</dbReference>
<dbReference type="PANTHER" id="PTHR23517:SF13">
    <property type="entry name" value="MAJOR FACILITATOR SUPERFAMILY MFS_1"/>
    <property type="match status" value="1"/>
</dbReference>
<evidence type="ECO:0000256" key="2">
    <source>
        <dbReference type="ARBA" id="ARBA00022448"/>
    </source>
</evidence>
<sequence>MTLSSRAAAAVFFGLAATFAINMMGTTLPTPLYPIYQDQLGFSELMITVIFAVYAVGVIAALIVTGSWSDQIGRRPMLALGLVFSAASAVAFIWGGALIPLLIGRLLSGFSAGIFTGTATVAVVEMAPRQWREQATLVATAANMGGLGLGPFVAGLLAEYAPAPLLLCFVMDLVLVAAAFAIVALAPETARRPDRPRLSVRKPSVPHEVRGVFIPAAIAGFAGFAVMGLFTAVAPAFLGKVLGYGNHALTGSVVFVLFIASTIGQIFQSRLPRAARLPLGCLGLIVGMGFMIAAIESGSLALMILAGATAGAGQGASFRAGMGEITEASPVERRAEVASTFFVVAYVAISIPVVGLGLIARGFGLPTAGVVFASAVAVLSMVSAISLLLRQRQEATTAS</sequence>
<feature type="transmembrane region" description="Helical" evidence="7">
    <location>
        <begin position="211"/>
        <end position="238"/>
    </location>
</feature>
<evidence type="ECO:0000313" key="9">
    <source>
        <dbReference type="EMBL" id="KEZ77067.1"/>
    </source>
</evidence>
<evidence type="ECO:0000256" key="5">
    <source>
        <dbReference type="ARBA" id="ARBA00022989"/>
    </source>
</evidence>
<dbReference type="InterPro" id="IPR020846">
    <property type="entry name" value="MFS_dom"/>
</dbReference>
<gene>
    <name evidence="9" type="ORF">C41B8_11473</name>
</gene>
<feature type="transmembrane region" description="Helical" evidence="7">
    <location>
        <begin position="301"/>
        <end position="320"/>
    </location>
</feature>
<name>A0A084IK33_SALHC</name>
<dbReference type="OrthoDB" id="9810492at2"/>
<keyword evidence="5 7" id="KW-1133">Transmembrane helix</keyword>
<dbReference type="GO" id="GO:0005886">
    <property type="term" value="C:plasma membrane"/>
    <property type="evidence" value="ECO:0007669"/>
    <property type="project" value="UniProtKB-SubCell"/>
</dbReference>
<feature type="domain" description="Major facilitator superfamily (MFS) profile" evidence="8">
    <location>
        <begin position="11"/>
        <end position="392"/>
    </location>
</feature>
<dbReference type="PATRIC" id="fig|1304275.5.peg.2338"/>
<feature type="transmembrane region" description="Helical" evidence="7">
    <location>
        <begin position="103"/>
        <end position="124"/>
    </location>
</feature>
<feature type="transmembrane region" description="Helical" evidence="7">
    <location>
        <begin position="244"/>
        <end position="263"/>
    </location>
</feature>
<comment type="subcellular location">
    <subcellularLocation>
        <location evidence="1">Cell membrane</location>
        <topology evidence="1">Multi-pass membrane protein</topology>
    </subcellularLocation>
</comment>
<feature type="transmembrane region" description="Helical" evidence="7">
    <location>
        <begin position="77"/>
        <end position="97"/>
    </location>
</feature>
<reference evidence="9 10" key="1">
    <citation type="submission" date="2013-03" db="EMBL/GenBank/DDBJ databases">
        <title>Salinisphaera hydrothermalis C41B8 Genome Sequencing.</title>
        <authorList>
            <person name="Li C."/>
            <person name="Lai Q."/>
            <person name="Shao Z."/>
        </authorList>
    </citation>
    <scope>NUCLEOTIDE SEQUENCE [LARGE SCALE GENOMIC DNA]</scope>
    <source>
        <strain evidence="9 10">C41B8</strain>
    </source>
</reference>
<keyword evidence="3" id="KW-1003">Cell membrane</keyword>
<keyword evidence="2" id="KW-0813">Transport</keyword>
<proteinExistence type="predicted"/>
<dbReference type="InterPro" id="IPR011701">
    <property type="entry name" value="MFS"/>
</dbReference>
<feature type="transmembrane region" description="Helical" evidence="7">
    <location>
        <begin position="341"/>
        <end position="363"/>
    </location>
</feature>
<organism evidence="9 10">
    <name type="scientific">Salinisphaera hydrothermalis (strain C41B8)</name>
    <dbReference type="NCBI Taxonomy" id="1304275"/>
    <lineage>
        <taxon>Bacteria</taxon>
        <taxon>Pseudomonadati</taxon>
        <taxon>Pseudomonadota</taxon>
        <taxon>Gammaproteobacteria</taxon>
        <taxon>Salinisphaerales</taxon>
        <taxon>Salinisphaeraceae</taxon>
        <taxon>Salinisphaera</taxon>
    </lineage>
</organism>
<dbReference type="eggNOG" id="COG2814">
    <property type="taxonomic scope" value="Bacteria"/>
</dbReference>
<feature type="transmembrane region" description="Helical" evidence="7">
    <location>
        <begin position="45"/>
        <end position="65"/>
    </location>
</feature>
<evidence type="ECO:0000259" key="8">
    <source>
        <dbReference type="PROSITE" id="PS50850"/>
    </source>
</evidence>
<feature type="transmembrane region" description="Helical" evidence="7">
    <location>
        <begin position="136"/>
        <end position="158"/>
    </location>
</feature>
<dbReference type="AlphaFoldDB" id="A0A084IK33"/>
<dbReference type="RefSeq" id="WP_037338190.1">
    <property type="nucleotide sequence ID" value="NZ_APNK01000017.1"/>
</dbReference>
<dbReference type="Pfam" id="PF07690">
    <property type="entry name" value="MFS_1"/>
    <property type="match status" value="1"/>
</dbReference>
<accession>A0A084IK33</accession>
<dbReference type="Proteomes" id="UP000028302">
    <property type="component" value="Unassembled WGS sequence"/>
</dbReference>
<dbReference type="Gene3D" id="1.20.1250.20">
    <property type="entry name" value="MFS general substrate transporter like domains"/>
    <property type="match status" value="1"/>
</dbReference>
<dbReference type="EMBL" id="APNK01000017">
    <property type="protein sequence ID" value="KEZ77067.1"/>
    <property type="molecule type" value="Genomic_DNA"/>
</dbReference>
<feature type="transmembrane region" description="Helical" evidence="7">
    <location>
        <begin position="275"/>
        <end position="295"/>
    </location>
</feature>